<dbReference type="AlphaFoldDB" id="A0QRW6"/>
<proteinExistence type="predicted"/>
<dbReference type="OrthoDB" id="4732688at2"/>
<organism evidence="1 2">
    <name type="scientific">Mycolicibacterium smegmatis (strain ATCC 700084 / mc(2)155)</name>
    <name type="common">Mycobacterium smegmatis</name>
    <dbReference type="NCBI Taxonomy" id="246196"/>
    <lineage>
        <taxon>Bacteria</taxon>
        <taxon>Bacillati</taxon>
        <taxon>Actinomycetota</taxon>
        <taxon>Actinomycetes</taxon>
        <taxon>Mycobacteriales</taxon>
        <taxon>Mycobacteriaceae</taxon>
        <taxon>Mycolicibacterium</taxon>
    </lineage>
</organism>
<dbReference type="Proteomes" id="UP000000757">
    <property type="component" value="Chromosome"/>
</dbReference>
<sequence>MADIVCRRDSLEQRRNRQPRPCGNRYLVSGSGVSVKLSAPSWPQIARPYAATAAVSAGLCLAAWAMPPQAAGSPCDGPGCVPNLRSVVSEGGACAPRLHFPFGIDAYGTTFICLSSYRNPSQGIWSEAPPLVGVRASGSACAGNQGVAQSPDGLPLLCSGNSTWDTYTTDLPPS</sequence>
<reference evidence="1 2" key="1">
    <citation type="submission" date="2006-10" db="EMBL/GenBank/DDBJ databases">
        <authorList>
            <person name="Fleischmann R.D."/>
            <person name="Dodson R.J."/>
            <person name="Haft D.H."/>
            <person name="Merkel J.S."/>
            <person name="Nelson W.C."/>
            <person name="Fraser C.M."/>
        </authorList>
    </citation>
    <scope>NUCLEOTIDE SEQUENCE [LARGE SCALE GENOMIC DNA]</scope>
    <source>
        <strain evidence="2">ATCC 700084 / mc(2)155</strain>
    </source>
</reference>
<evidence type="ECO:0000313" key="2">
    <source>
        <dbReference type="Proteomes" id="UP000000757"/>
    </source>
</evidence>
<gene>
    <name evidence="1" type="ordered locus">MSMEG_1263</name>
</gene>
<name>A0QRW6_MYCS2</name>
<dbReference type="EMBL" id="CP000480">
    <property type="protein sequence ID" value="ABK71678.1"/>
    <property type="molecule type" value="Genomic_DNA"/>
</dbReference>
<dbReference type="KEGG" id="msm:MSMEG_1263"/>
<evidence type="ECO:0000313" key="1">
    <source>
        <dbReference type="EMBL" id="ABK71678.1"/>
    </source>
</evidence>
<keyword evidence="2" id="KW-1185">Reference proteome</keyword>
<protein>
    <submittedName>
        <fullName evidence="1">Uncharacterized protein</fullName>
    </submittedName>
</protein>
<accession>A0QRW6</accession>